<dbReference type="Proteomes" id="UP000011518">
    <property type="component" value="Unassembled WGS sequence"/>
</dbReference>
<name>L9JH47_TUPCH</name>
<reference evidence="2" key="1">
    <citation type="submission" date="2012-07" db="EMBL/GenBank/DDBJ databases">
        <title>Genome of the Chinese tree shrew, a rising model animal genetically related to primates.</title>
        <authorList>
            <person name="Zhang G."/>
            <person name="Fan Y."/>
            <person name="Yao Y."/>
            <person name="Huang Z."/>
        </authorList>
    </citation>
    <scope>NUCLEOTIDE SEQUENCE [LARGE SCALE GENOMIC DNA]</scope>
</reference>
<keyword evidence="2" id="KW-1185">Reference proteome</keyword>
<sequence length="87" mass="10098">MYRLHVLHTWKAFKEGRELHIAEKEMAIDIHRGLEKVDGSWVDISIDRYKGFYGKYLVMYIHSLEINSWETREAGGCSVALVQDAQG</sequence>
<organism evidence="1 2">
    <name type="scientific">Tupaia chinensis</name>
    <name type="common">Chinese tree shrew</name>
    <name type="synonym">Tupaia belangeri chinensis</name>
    <dbReference type="NCBI Taxonomy" id="246437"/>
    <lineage>
        <taxon>Eukaryota</taxon>
        <taxon>Metazoa</taxon>
        <taxon>Chordata</taxon>
        <taxon>Craniata</taxon>
        <taxon>Vertebrata</taxon>
        <taxon>Euteleostomi</taxon>
        <taxon>Mammalia</taxon>
        <taxon>Eutheria</taxon>
        <taxon>Euarchontoglires</taxon>
        <taxon>Scandentia</taxon>
        <taxon>Tupaiidae</taxon>
        <taxon>Tupaia</taxon>
    </lineage>
</organism>
<protein>
    <submittedName>
        <fullName evidence="1">Uncharacterized protein</fullName>
    </submittedName>
</protein>
<reference evidence="2" key="2">
    <citation type="journal article" date="2013" name="Nat. Commun.">
        <title>Genome of the Chinese tree shrew.</title>
        <authorList>
            <person name="Fan Y."/>
            <person name="Huang Z.Y."/>
            <person name="Cao C.C."/>
            <person name="Chen C.S."/>
            <person name="Chen Y.X."/>
            <person name="Fan D.D."/>
            <person name="He J."/>
            <person name="Hou H.L."/>
            <person name="Hu L."/>
            <person name="Hu X.T."/>
            <person name="Jiang X.T."/>
            <person name="Lai R."/>
            <person name="Lang Y.S."/>
            <person name="Liang B."/>
            <person name="Liao S.G."/>
            <person name="Mu D."/>
            <person name="Ma Y.Y."/>
            <person name="Niu Y.Y."/>
            <person name="Sun X.Q."/>
            <person name="Xia J.Q."/>
            <person name="Xiao J."/>
            <person name="Xiong Z.Q."/>
            <person name="Xu L."/>
            <person name="Yang L."/>
            <person name="Zhang Y."/>
            <person name="Zhao W."/>
            <person name="Zhao X.D."/>
            <person name="Zheng Y.T."/>
            <person name="Zhou J.M."/>
            <person name="Zhu Y.B."/>
            <person name="Zhang G.J."/>
            <person name="Wang J."/>
            <person name="Yao Y.G."/>
        </authorList>
    </citation>
    <scope>NUCLEOTIDE SEQUENCE [LARGE SCALE GENOMIC DNA]</scope>
</reference>
<dbReference type="EMBL" id="KB320988">
    <property type="protein sequence ID" value="ELW49880.1"/>
    <property type="molecule type" value="Genomic_DNA"/>
</dbReference>
<accession>L9JH47</accession>
<gene>
    <name evidence="1" type="ORF">TREES_T100012235</name>
</gene>
<evidence type="ECO:0000313" key="1">
    <source>
        <dbReference type="EMBL" id="ELW49880.1"/>
    </source>
</evidence>
<dbReference type="AlphaFoldDB" id="L9JH47"/>
<evidence type="ECO:0000313" key="2">
    <source>
        <dbReference type="Proteomes" id="UP000011518"/>
    </source>
</evidence>
<proteinExistence type="predicted"/>
<dbReference type="InParanoid" id="L9JH47"/>